<keyword evidence="4 6" id="KW-1133">Transmembrane helix</keyword>
<dbReference type="PANTHER" id="PTHR11706">
    <property type="entry name" value="SOLUTE CARRIER PROTEIN FAMILY 11 MEMBER"/>
    <property type="match status" value="1"/>
</dbReference>
<dbReference type="AlphaFoldDB" id="F2L1L5"/>
<dbReference type="GO" id="GO:0005886">
    <property type="term" value="C:plasma membrane"/>
    <property type="evidence" value="ECO:0007669"/>
    <property type="project" value="TreeGrafter"/>
</dbReference>
<name>F2L1L5_THEU7</name>
<dbReference type="Pfam" id="PF01566">
    <property type="entry name" value="Nramp"/>
    <property type="match status" value="1"/>
</dbReference>
<keyword evidence="3 6" id="KW-0812">Transmembrane</keyword>
<feature type="transmembrane region" description="Helical" evidence="6">
    <location>
        <begin position="373"/>
        <end position="390"/>
    </location>
</feature>
<dbReference type="PANTHER" id="PTHR11706:SF33">
    <property type="entry name" value="NATURAL RESISTANCE-ASSOCIATED MACROPHAGE PROTEIN 2"/>
    <property type="match status" value="1"/>
</dbReference>
<organism evidence="7 8">
    <name type="scientific">Thermoproteus uzoniensis (strain 768-20)</name>
    <dbReference type="NCBI Taxonomy" id="999630"/>
    <lineage>
        <taxon>Archaea</taxon>
        <taxon>Thermoproteota</taxon>
        <taxon>Thermoprotei</taxon>
        <taxon>Thermoproteales</taxon>
        <taxon>Thermoproteaceae</taxon>
        <taxon>Thermoproteus</taxon>
    </lineage>
</organism>
<gene>
    <name evidence="7" type="ordered locus">TUZN_1395</name>
</gene>
<feature type="transmembrane region" description="Helical" evidence="6">
    <location>
        <begin position="223"/>
        <end position="244"/>
    </location>
</feature>
<reference evidence="7 8" key="1">
    <citation type="journal article" date="2011" name="J. Bacteriol.">
        <title>Complete genome sequence of the thermoacidophilic crenarchaeon Thermoproteus uzoniensis 768-20.</title>
        <authorList>
            <person name="Mardanov A.V."/>
            <person name="Gumerov V.M."/>
            <person name="Beletsky A.V."/>
            <person name="Prokofeva M.I."/>
            <person name="Bonch-Osmolovskaya E.A."/>
            <person name="Ravin N.V."/>
            <person name="Skryabin K.G."/>
        </authorList>
    </citation>
    <scope>NUCLEOTIDE SEQUENCE [LARGE SCALE GENOMIC DNA]</scope>
    <source>
        <strain evidence="7 8">768-20</strain>
    </source>
</reference>
<evidence type="ECO:0000256" key="5">
    <source>
        <dbReference type="ARBA" id="ARBA00023136"/>
    </source>
</evidence>
<feature type="transmembrane region" description="Helical" evidence="6">
    <location>
        <begin position="82"/>
        <end position="100"/>
    </location>
</feature>
<evidence type="ECO:0000256" key="3">
    <source>
        <dbReference type="ARBA" id="ARBA00022692"/>
    </source>
</evidence>
<reference key="2">
    <citation type="submission" date="2011-03" db="EMBL/GenBank/DDBJ databases">
        <title>Complete genome sequence of the thermoacidophilic crenarchaeon Thermoproteus uzoniensis 768-20.</title>
        <authorList>
            <person name="Mardanov A.V."/>
            <person name="Gumerov V.M."/>
            <person name="Beletsky A.V."/>
            <person name="Prokofeva M.I."/>
            <person name="Bonch-Osmolovskaya E.A."/>
            <person name="Ravin N.V."/>
            <person name="Skryabin K.G."/>
        </authorList>
    </citation>
    <scope>NUCLEOTIDE SEQUENCE</scope>
    <source>
        <strain>768-20</strain>
    </source>
</reference>
<evidence type="ECO:0000256" key="1">
    <source>
        <dbReference type="ARBA" id="ARBA00004141"/>
    </source>
</evidence>
<dbReference type="GO" id="GO:0015086">
    <property type="term" value="F:cadmium ion transmembrane transporter activity"/>
    <property type="evidence" value="ECO:0007669"/>
    <property type="project" value="TreeGrafter"/>
</dbReference>
<feature type="transmembrane region" description="Helical" evidence="6">
    <location>
        <begin position="39"/>
        <end position="61"/>
    </location>
</feature>
<feature type="transmembrane region" description="Helical" evidence="6">
    <location>
        <begin position="177"/>
        <end position="196"/>
    </location>
</feature>
<feature type="transmembrane region" description="Helical" evidence="6">
    <location>
        <begin position="141"/>
        <end position="162"/>
    </location>
</feature>
<dbReference type="Proteomes" id="UP000008138">
    <property type="component" value="Chromosome"/>
</dbReference>
<dbReference type="EMBL" id="CP002590">
    <property type="protein sequence ID" value="AEA12871.1"/>
    <property type="molecule type" value="Genomic_DNA"/>
</dbReference>
<feature type="transmembrane region" description="Helical" evidence="6">
    <location>
        <begin position="332"/>
        <end position="353"/>
    </location>
</feature>
<keyword evidence="2" id="KW-0813">Transport</keyword>
<proteinExistence type="predicted"/>
<accession>F2L1L5</accession>
<feature type="transmembrane region" description="Helical" evidence="6">
    <location>
        <begin position="106"/>
        <end position="129"/>
    </location>
</feature>
<dbReference type="GO" id="GO:0005384">
    <property type="term" value="F:manganese ion transmembrane transporter activity"/>
    <property type="evidence" value="ECO:0007669"/>
    <property type="project" value="TreeGrafter"/>
</dbReference>
<dbReference type="OrthoDB" id="211791at2157"/>
<dbReference type="InterPro" id="IPR001046">
    <property type="entry name" value="NRAMP_fam"/>
</dbReference>
<feature type="transmembrane region" description="Helical" evidence="6">
    <location>
        <begin position="307"/>
        <end position="326"/>
    </location>
</feature>
<dbReference type="KEGG" id="tuz:TUZN_1395"/>
<evidence type="ECO:0000256" key="4">
    <source>
        <dbReference type="ARBA" id="ARBA00022989"/>
    </source>
</evidence>
<evidence type="ECO:0000313" key="7">
    <source>
        <dbReference type="EMBL" id="AEA12871.1"/>
    </source>
</evidence>
<keyword evidence="5 6" id="KW-0472">Membrane</keyword>
<dbReference type="eggNOG" id="arCOG04531">
    <property type="taxonomic scope" value="Archaea"/>
</dbReference>
<dbReference type="STRING" id="999630.TUZN_1395"/>
<keyword evidence="8" id="KW-1185">Reference proteome</keyword>
<dbReference type="RefSeq" id="WP_013680206.1">
    <property type="nucleotide sequence ID" value="NC_015315.1"/>
</dbReference>
<evidence type="ECO:0000256" key="6">
    <source>
        <dbReference type="SAM" id="Phobius"/>
    </source>
</evidence>
<comment type="subcellular location">
    <subcellularLocation>
        <location evidence="1">Membrane</location>
        <topology evidence="1">Multi-pass membrane protein</topology>
    </subcellularLocation>
</comment>
<dbReference type="GO" id="GO:0034755">
    <property type="term" value="P:iron ion transmembrane transport"/>
    <property type="evidence" value="ECO:0007669"/>
    <property type="project" value="TreeGrafter"/>
</dbReference>
<sequence length="391" mass="41123">MDRRRLLELFGPAWIAMMADVDAASVLTAVVSGETYGYGLLWLMALLTIPLFLIQNVAGRVGVAGRGRGLGELIREKFGPRWALAAAMPMFFVDMFSYAVEFTGMAVGAAMLGLPKLVLVALYGAALLAVAGKRYREAERYILPVALLMPLAFIAEVAIRGYDPSSPLLYVSADRQFLFMVAANVGAVVMPFMLFYQASATSRKYASSDGDGRAKASWASRETLAGAIASQILMSAIMAASAGLDGADPMSPAQLASALSRVAGPYSPYVFGVGLITASFLAYVVIALASAWGAVEALGIRDRSRRDLVYALEPLPALAAVVLMPGNNAAEIALELMAVSPLVLVVPGVLLGLLAMDRDVMGDLACGGAYCKAYWAALALLALSGAVALIY</sequence>
<protein>
    <submittedName>
        <fullName evidence="7">Manganese transporter</fullName>
    </submittedName>
</protein>
<evidence type="ECO:0000313" key="8">
    <source>
        <dbReference type="Proteomes" id="UP000008138"/>
    </source>
</evidence>
<dbReference type="HOGENOM" id="CLU_020088_6_0_2"/>
<feature type="transmembrane region" description="Helical" evidence="6">
    <location>
        <begin position="269"/>
        <end position="295"/>
    </location>
</feature>
<dbReference type="GeneID" id="10360922"/>
<evidence type="ECO:0000256" key="2">
    <source>
        <dbReference type="ARBA" id="ARBA00022448"/>
    </source>
</evidence>